<dbReference type="GO" id="GO:0140658">
    <property type="term" value="F:ATP-dependent chromatin remodeler activity"/>
    <property type="evidence" value="ECO:0007669"/>
    <property type="project" value="TreeGrafter"/>
</dbReference>
<protein>
    <submittedName>
        <fullName evidence="15">Helicase protein MOM1</fullName>
    </submittedName>
</protein>
<dbReference type="GO" id="GO:0000785">
    <property type="term" value="C:chromatin"/>
    <property type="evidence" value="ECO:0007669"/>
    <property type="project" value="TreeGrafter"/>
</dbReference>
<dbReference type="Gene3D" id="2.40.50.40">
    <property type="match status" value="2"/>
</dbReference>
<dbReference type="InterPro" id="IPR000953">
    <property type="entry name" value="Chromo/chromo_shadow_dom"/>
</dbReference>
<dbReference type="PROSITE" id="PS50016">
    <property type="entry name" value="ZF_PHD_2"/>
    <property type="match status" value="1"/>
</dbReference>
<dbReference type="EMBL" id="SWLB01000001">
    <property type="protein sequence ID" value="KAF3342047.1"/>
    <property type="molecule type" value="Genomic_DNA"/>
</dbReference>
<dbReference type="OrthoDB" id="885191at2759"/>
<keyword evidence="15" id="KW-0378">Hydrolase</keyword>
<dbReference type="InterPro" id="IPR019787">
    <property type="entry name" value="Znf_PHD-finger"/>
</dbReference>
<dbReference type="InterPro" id="IPR056882">
    <property type="entry name" value="MOM1_dom"/>
</dbReference>
<evidence type="ECO:0000256" key="3">
    <source>
        <dbReference type="ARBA" id="ARBA00022737"/>
    </source>
</evidence>
<reference evidence="15" key="1">
    <citation type="submission" date="2020-01" db="EMBL/GenBank/DDBJ databases">
        <title>Genome sequence of Kobresia littledalei, the first chromosome-level genome in the family Cyperaceae.</title>
        <authorList>
            <person name="Qu G."/>
        </authorList>
    </citation>
    <scope>NUCLEOTIDE SEQUENCE</scope>
    <source>
        <strain evidence="15">C.B.Clarke</strain>
        <tissue evidence="15">Leaf</tissue>
    </source>
</reference>
<feature type="compositionally biased region" description="Polar residues" evidence="11">
    <location>
        <begin position="1602"/>
        <end position="1618"/>
    </location>
</feature>
<dbReference type="GO" id="GO:0005524">
    <property type="term" value="F:ATP binding"/>
    <property type="evidence" value="ECO:0007669"/>
    <property type="project" value="UniProtKB-KW"/>
</dbReference>
<feature type="region of interest" description="Disordered" evidence="11">
    <location>
        <begin position="198"/>
        <end position="222"/>
    </location>
</feature>
<dbReference type="InterPro" id="IPR019786">
    <property type="entry name" value="Zinc_finger_PHD-type_CS"/>
</dbReference>
<proteinExistence type="predicted"/>
<evidence type="ECO:0000256" key="10">
    <source>
        <dbReference type="SAM" id="Coils"/>
    </source>
</evidence>
<evidence type="ECO:0000256" key="1">
    <source>
        <dbReference type="ARBA" id="ARBA00004123"/>
    </source>
</evidence>
<dbReference type="GO" id="GO:0005634">
    <property type="term" value="C:nucleus"/>
    <property type="evidence" value="ECO:0007669"/>
    <property type="project" value="UniProtKB-SubCell"/>
</dbReference>
<dbReference type="SMART" id="SM00298">
    <property type="entry name" value="CHROMO"/>
    <property type="match status" value="2"/>
</dbReference>
<feature type="region of interest" description="Disordered" evidence="11">
    <location>
        <begin position="1602"/>
        <end position="1657"/>
    </location>
</feature>
<dbReference type="PROSITE" id="PS51194">
    <property type="entry name" value="HELICASE_CTER"/>
    <property type="match status" value="1"/>
</dbReference>
<dbReference type="InterPro" id="IPR011011">
    <property type="entry name" value="Znf_FYVE_PHD"/>
</dbReference>
<keyword evidence="5 9" id="KW-0863">Zinc-finger</keyword>
<dbReference type="PANTHER" id="PTHR45623:SF13">
    <property type="entry name" value="HELICASE PROTEIN MOM1"/>
    <property type="match status" value="1"/>
</dbReference>
<dbReference type="GO" id="GO:0003677">
    <property type="term" value="F:DNA binding"/>
    <property type="evidence" value="ECO:0007669"/>
    <property type="project" value="TreeGrafter"/>
</dbReference>
<dbReference type="InterPro" id="IPR001650">
    <property type="entry name" value="Helicase_C-like"/>
</dbReference>
<gene>
    <name evidence="15" type="ORF">FCM35_KLT00685</name>
</gene>
<feature type="domain" description="Helicase C-terminal" evidence="14">
    <location>
        <begin position="837"/>
        <end position="998"/>
    </location>
</feature>
<feature type="region of interest" description="Disordered" evidence="11">
    <location>
        <begin position="1111"/>
        <end position="1182"/>
    </location>
</feature>
<feature type="domain" description="Chromo" evidence="12">
    <location>
        <begin position="429"/>
        <end position="510"/>
    </location>
</feature>
<accession>A0A833RK46</accession>
<evidence type="ECO:0000256" key="2">
    <source>
        <dbReference type="ARBA" id="ARBA00022723"/>
    </source>
</evidence>
<keyword evidence="2" id="KW-0479">Metal-binding</keyword>
<dbReference type="InterPro" id="IPR027417">
    <property type="entry name" value="P-loop_NTPase"/>
</dbReference>
<keyword evidence="7" id="KW-0067">ATP-binding</keyword>
<evidence type="ECO:0000313" key="15">
    <source>
        <dbReference type="EMBL" id="KAF3342047.1"/>
    </source>
</evidence>
<keyword evidence="16" id="KW-1185">Reference proteome</keyword>
<dbReference type="Pfam" id="PF00176">
    <property type="entry name" value="SNF2-rel_dom"/>
    <property type="match status" value="1"/>
</dbReference>
<dbReference type="GO" id="GO:0016887">
    <property type="term" value="F:ATP hydrolysis activity"/>
    <property type="evidence" value="ECO:0007669"/>
    <property type="project" value="TreeGrafter"/>
</dbReference>
<feature type="domain" description="Chromo" evidence="12">
    <location>
        <begin position="360"/>
        <end position="422"/>
    </location>
</feature>
<organism evidence="15 16">
    <name type="scientific">Carex littledalei</name>
    <dbReference type="NCBI Taxonomy" id="544730"/>
    <lineage>
        <taxon>Eukaryota</taxon>
        <taxon>Viridiplantae</taxon>
        <taxon>Streptophyta</taxon>
        <taxon>Embryophyta</taxon>
        <taxon>Tracheophyta</taxon>
        <taxon>Spermatophyta</taxon>
        <taxon>Magnoliopsida</taxon>
        <taxon>Liliopsida</taxon>
        <taxon>Poales</taxon>
        <taxon>Cyperaceae</taxon>
        <taxon>Cyperoideae</taxon>
        <taxon>Cariceae</taxon>
        <taxon>Carex</taxon>
        <taxon>Carex subgen. Euthyceras</taxon>
    </lineage>
</organism>
<feature type="compositionally biased region" description="Basic residues" evidence="11">
    <location>
        <begin position="141"/>
        <end position="151"/>
    </location>
</feature>
<dbReference type="Pfam" id="PF00628">
    <property type="entry name" value="PHD"/>
    <property type="match status" value="1"/>
</dbReference>
<evidence type="ECO:0000259" key="14">
    <source>
        <dbReference type="PROSITE" id="PS51194"/>
    </source>
</evidence>
<dbReference type="GO" id="GO:0004386">
    <property type="term" value="F:helicase activity"/>
    <property type="evidence" value="ECO:0007669"/>
    <property type="project" value="UniProtKB-KW"/>
</dbReference>
<feature type="domain" description="PHD-type" evidence="13">
    <location>
        <begin position="300"/>
        <end position="349"/>
    </location>
</feature>
<evidence type="ECO:0000313" key="16">
    <source>
        <dbReference type="Proteomes" id="UP000623129"/>
    </source>
</evidence>
<dbReference type="Gene3D" id="3.40.50.300">
    <property type="entry name" value="P-loop containing nucleotide triphosphate hydrolases"/>
    <property type="match status" value="1"/>
</dbReference>
<feature type="region of interest" description="Disordered" evidence="11">
    <location>
        <begin position="1703"/>
        <end position="1752"/>
    </location>
</feature>
<feature type="compositionally biased region" description="Low complexity" evidence="11">
    <location>
        <begin position="24"/>
        <end position="43"/>
    </location>
</feature>
<evidence type="ECO:0000259" key="12">
    <source>
        <dbReference type="PROSITE" id="PS50013"/>
    </source>
</evidence>
<dbReference type="PANTHER" id="PTHR45623">
    <property type="entry name" value="CHROMODOMAIN-HELICASE-DNA-BINDING PROTEIN 3-RELATED-RELATED"/>
    <property type="match status" value="1"/>
</dbReference>
<dbReference type="Gene3D" id="6.10.250.1310">
    <property type="match status" value="1"/>
</dbReference>
<dbReference type="GO" id="GO:0042393">
    <property type="term" value="F:histone binding"/>
    <property type="evidence" value="ECO:0007669"/>
    <property type="project" value="TreeGrafter"/>
</dbReference>
<comment type="caution">
    <text evidence="15">The sequence shown here is derived from an EMBL/GenBank/DDBJ whole genome shotgun (WGS) entry which is preliminary data.</text>
</comment>
<keyword evidence="3" id="KW-0677">Repeat</keyword>
<dbReference type="Proteomes" id="UP000623129">
    <property type="component" value="Unassembled WGS sequence"/>
</dbReference>
<feature type="coiled-coil region" evidence="10">
    <location>
        <begin position="1877"/>
        <end position="1908"/>
    </location>
</feature>
<feature type="compositionally biased region" description="Polar residues" evidence="11">
    <location>
        <begin position="1173"/>
        <end position="1182"/>
    </location>
</feature>
<feature type="compositionally biased region" description="Polar residues" evidence="11">
    <location>
        <begin position="2056"/>
        <end position="2065"/>
    </location>
</feature>
<sequence length="2159" mass="239571">MVKTRSKGKKGDKKSRTDANLAAKKPNSNDSNSNKKSSVSRSNTINPSPLRRSTRETPTKKKTQLSGTTTTLSPSTKEKNPTSNSMKSVSGGSGSSAKTHKKKSKGKEKALEEEENSKTGKRDLSSSSPLNENEKEENSLAKRRRLHMNAKRYKELFMPRSKIYKPSPTVEKAEAVEAPVNTDLIVDDPVEKASCMREYSSGSKSTKEATPYAPEANSTMKVSENNAEEHVISVEEARAESTSDEMECEVLSAPPCKADDLPVAGSTAERKVDLEAAVIARDDAIDISEQHQAGEIDSVPNTCLTCRKPGVLLCCEGKNCKRTYHLSCLDPPLLSNPPGAWLCVTCIQKRIQFGVYAVCGGIENIWDVKDAGSNNGKLYLVKYKNLAHVHNRWVPEAEIAIEAPELLLKFNTRMHRDKRNPLKWKQEWTEPQRLLMKRPLMPERAADEFYDGPGDSLPFSNAEWLVKWRDLGYEHATWELETSPFLCTEEGTSLIKAFESRRQQARLSSYPQRINRALEVKQSPFERLEKLPDLFPPGLNSEHLHSVNQLRLFWHKSQNAIFIDEQERVIKTILFIMLVIEDICRPIIIVSSAGSLPLWESKFQRLAPNINVVSYTGTKPVRKLMRDFEFYEETGCVMFQVLLSHPDAILEDFEMLDAIGCETVIVDECQNSRISKYLEKFKNLSCDFRLLLLSSPLRDNLSEYVNMLSYLDPNHDISNNNLSKSDMLAHCKEKLGHHLAYERKEETSKVMEYWVPARFSKVQLELYCSTLLSNSFALRSSSRNDQVGALRDMLISLRKCCDHPYLVYQDLQVALTKERPLYEILNIGVYASGKLLLLDKLLHEMKARGLRVLIVFQSGGGSGRNQIGDFLDDFLRQRFGAEAYEHVERGLLMSKKQIAMNNFNDKSKGRFVFLIENRACQPSLKLSAVDAVLIYDSDWNPMNDTRNLQRINMKPERVPVFRFYSPCAVEEKVLSLAKQDVFLDSTLQGVVPTVSHSLLSWGAERLFSQLHELHLQPDDALENYRSSYVSPEDTAFVDAVMTEIMDKVSGKSNAGANSAASLLVEAQLSGEFYSHDSGPLIGEKEGVASLHGDPPVFWSGLLEGKNPQWRFIQSDGPLQRNRRKVRPFDNSEKPLVAGPSGRGETEESRKKKKKNGVDTSMAGTGIVSPRGKTGTNASARNSPAAVSTWDDFSGISAGPSQQEISNQAGALASVEVGANLRSMQKDLHLLFEPQLLNLCQSAGLPDYVKTMAGMLLEYVMNNFKVDNGGDAAILQTLVISLCWRAASLFKHWVDPLQLTALASEKLQYNCKADIVESVYCRLKVLKVEFQEKADAMLAGQIPAIRFYNKLFKVPKQEVITLPETPSSDEEIIDTPAPMPVQNQTANETEVEQENTKEKLLNAQLDLIEKVSSRRVEALLTKQEKEVTEMEQFKEREAMQLTKEHQSQLERYSGSGMEEKVREVKEEFERKMRAFEAHMETERKRLQELHMAARELERSIKEDWVQNAKLGNLEDDFENVPLSDCGEFIVQEFKWYAPTPPLVQKNNLSESDGDGDIASGPSNHTPSPPLEETGVVAVVAQGDAAAELTAQHRDVENTIMEQETQSVAESTTPVETAESTLPVETAESTLPAETAESTLPAETAESTLPAETAESTLPAETAESALPAETAELTPPTEAIELTPPTAAETAESALPAETAESALPAETAELTPPTEAVESAPRAEAVESAPRAEAVESTPRAEAVESTPHAEAARLTPSLTAVTLPAVVDVAVANGDNTMAYTSDAHCFPQQSRGTVPQNPVALHVPFQNASTQNVGSIPQNGSEENYNDLWQMLPLASPIVFPHGLHADPLKNELARIKHQENILARRDEARRLQLKMLMEEEMEVLNRKYEEMVREHENTYRHQKQQLADVYKKVLLNQSLAEEFRAKFIEHRTVPSASPSTSASSHLRNHVTQRPQMPPQHRVPQQIQRAPAPPAAAAPRQGSVSVNANGSLRPPSVATLHIPSTSSPLRPSAPSPNPNRATFSPVTLPPRPGPPLRTAPAPHLARARPHMSATVLSSTSTPAPGSVAVTPLQQLKSLFARSQEGLPSQTQTQTQSQNFLMESLTPSLREVPAAVSQTQTQTQNQNQPVESFGNGSGFGLGQVMVGDDVVYYLSDDD</sequence>
<dbReference type="GO" id="GO:0008270">
    <property type="term" value="F:zinc ion binding"/>
    <property type="evidence" value="ECO:0007669"/>
    <property type="project" value="UniProtKB-KW"/>
</dbReference>
<dbReference type="InterPro" id="IPR013083">
    <property type="entry name" value="Znf_RING/FYVE/PHD"/>
</dbReference>
<name>A0A833RK46_9POAL</name>
<comment type="subcellular location">
    <subcellularLocation>
        <location evidence="1">Nucleus</location>
    </subcellularLocation>
</comment>
<dbReference type="PROSITE" id="PS50013">
    <property type="entry name" value="CHROMO_2"/>
    <property type="match status" value="2"/>
</dbReference>
<evidence type="ECO:0000256" key="7">
    <source>
        <dbReference type="ARBA" id="ARBA00022840"/>
    </source>
</evidence>
<evidence type="ECO:0000256" key="8">
    <source>
        <dbReference type="ARBA" id="ARBA00023242"/>
    </source>
</evidence>
<feature type="coiled-coil region" evidence="10">
    <location>
        <begin position="1464"/>
        <end position="1498"/>
    </location>
</feature>
<dbReference type="Gene3D" id="3.30.40.10">
    <property type="entry name" value="Zinc/RING finger domain, C3HC4 (zinc finger)"/>
    <property type="match status" value="1"/>
</dbReference>
<feature type="region of interest" description="Disordered" evidence="11">
    <location>
        <begin position="1543"/>
        <end position="1569"/>
    </location>
</feature>
<dbReference type="SUPFAM" id="SSF54160">
    <property type="entry name" value="Chromo domain-like"/>
    <property type="match status" value="2"/>
</dbReference>
<dbReference type="InterPro" id="IPR000330">
    <property type="entry name" value="SNF2_N"/>
</dbReference>
<dbReference type="PROSITE" id="PS01359">
    <property type="entry name" value="ZF_PHD_1"/>
    <property type="match status" value="1"/>
</dbReference>
<dbReference type="GO" id="GO:0003682">
    <property type="term" value="F:chromatin binding"/>
    <property type="evidence" value="ECO:0007669"/>
    <property type="project" value="TreeGrafter"/>
</dbReference>
<keyword evidence="8" id="KW-0539">Nucleus</keyword>
<evidence type="ECO:0000256" key="6">
    <source>
        <dbReference type="ARBA" id="ARBA00022833"/>
    </source>
</evidence>
<keyword evidence="10" id="KW-0175">Coiled coil</keyword>
<feature type="compositionally biased region" description="Low complexity" evidence="11">
    <location>
        <begin position="1937"/>
        <end position="1947"/>
    </location>
</feature>
<dbReference type="InterPro" id="IPR001965">
    <property type="entry name" value="Znf_PHD"/>
</dbReference>
<dbReference type="SUPFAM" id="SSF57903">
    <property type="entry name" value="FYVE/PHD zinc finger"/>
    <property type="match status" value="1"/>
</dbReference>
<keyword evidence="15" id="KW-0347">Helicase</keyword>
<evidence type="ECO:0000256" key="4">
    <source>
        <dbReference type="ARBA" id="ARBA00022741"/>
    </source>
</evidence>
<feature type="compositionally biased region" description="Low complexity" evidence="11">
    <location>
        <begin position="64"/>
        <end position="75"/>
    </location>
</feature>
<feature type="compositionally biased region" description="Basic residues" evidence="11">
    <location>
        <begin position="1"/>
        <end position="13"/>
    </location>
</feature>
<evidence type="ECO:0000256" key="9">
    <source>
        <dbReference type="PROSITE-ProRule" id="PRU00146"/>
    </source>
</evidence>
<keyword evidence="6" id="KW-0862">Zinc</keyword>
<feature type="region of interest" description="Disordered" evidence="11">
    <location>
        <begin position="1"/>
        <end position="153"/>
    </location>
</feature>
<keyword evidence="4" id="KW-0547">Nucleotide-binding</keyword>
<evidence type="ECO:0000259" key="13">
    <source>
        <dbReference type="PROSITE" id="PS50016"/>
    </source>
</evidence>
<dbReference type="SMART" id="SM00249">
    <property type="entry name" value="PHD"/>
    <property type="match status" value="1"/>
</dbReference>
<dbReference type="InterPro" id="IPR016197">
    <property type="entry name" value="Chromo-like_dom_sf"/>
</dbReference>
<feature type="compositionally biased region" description="Pro residues" evidence="11">
    <location>
        <begin position="2029"/>
        <end position="2039"/>
    </location>
</feature>
<evidence type="ECO:0000256" key="5">
    <source>
        <dbReference type="ARBA" id="ARBA00022771"/>
    </source>
</evidence>
<dbReference type="Gene3D" id="3.40.50.10810">
    <property type="entry name" value="Tandem AAA-ATPase domain"/>
    <property type="match status" value="1"/>
</dbReference>
<dbReference type="Pfam" id="PF25029">
    <property type="entry name" value="MOM1"/>
    <property type="match status" value="1"/>
</dbReference>
<dbReference type="SUPFAM" id="SSF52540">
    <property type="entry name" value="P-loop containing nucleoside triphosphate hydrolases"/>
    <property type="match status" value="2"/>
</dbReference>
<feature type="region of interest" description="Disordered" evidence="11">
    <location>
        <begin position="1935"/>
        <end position="2069"/>
    </location>
</feature>
<dbReference type="InterPro" id="IPR038718">
    <property type="entry name" value="SNF2-like_sf"/>
</dbReference>
<evidence type="ECO:0000256" key="11">
    <source>
        <dbReference type="SAM" id="MobiDB-lite"/>
    </source>
</evidence>